<evidence type="ECO:0000313" key="5">
    <source>
        <dbReference type="EMBL" id="MCS4037842.1"/>
    </source>
</evidence>
<dbReference type="Gene3D" id="3.30.70.260">
    <property type="match status" value="1"/>
</dbReference>
<dbReference type="InterPro" id="IPR007454">
    <property type="entry name" value="UPF0250_YbeD-like"/>
</dbReference>
<dbReference type="Proteomes" id="UP001155110">
    <property type="component" value="Unassembled WGS sequence"/>
</dbReference>
<proteinExistence type="predicted"/>
<gene>
    <name evidence="6" type="ORF">GGP45_001180</name>
    <name evidence="2" type="ORF">GGP61_001799</name>
    <name evidence="1" type="ORF">GGP71_002807</name>
    <name evidence="3" type="ORF">GGP82_002271</name>
    <name evidence="4" type="ORF">GGP83_002977</name>
    <name evidence="7" type="ORF">GGP99_002083</name>
    <name evidence="5" type="ORF">GGQ01_002929</name>
</gene>
<dbReference type="RefSeq" id="WP_011403995.1">
    <property type="nucleotide sequence ID" value="NZ_CALTRY010000003.1"/>
</dbReference>
<name>A0A840EJR5_9BACT</name>
<dbReference type="EMBL" id="JANUBB010000014">
    <property type="protein sequence ID" value="MCS3953003.1"/>
    <property type="molecule type" value="Genomic_DNA"/>
</dbReference>
<evidence type="ECO:0008006" key="9">
    <source>
        <dbReference type="Google" id="ProtNLM"/>
    </source>
</evidence>
<evidence type="ECO:0000313" key="1">
    <source>
        <dbReference type="EMBL" id="MCS3678865.1"/>
    </source>
</evidence>
<organism evidence="3 8">
    <name type="scientific">Salinibacter ruber</name>
    <dbReference type="NCBI Taxonomy" id="146919"/>
    <lineage>
        <taxon>Bacteria</taxon>
        <taxon>Pseudomonadati</taxon>
        <taxon>Rhodothermota</taxon>
        <taxon>Rhodothermia</taxon>
        <taxon>Rhodothermales</taxon>
        <taxon>Salinibacteraceae</taxon>
        <taxon>Salinibacter</taxon>
    </lineage>
</organism>
<dbReference type="OMA" id="YKFIVPT"/>
<accession>A0A840EJR5</accession>
<dbReference type="SUPFAM" id="SSF117991">
    <property type="entry name" value="YbeD/HP0495-like"/>
    <property type="match status" value="1"/>
</dbReference>
<evidence type="ECO:0000313" key="6">
    <source>
        <dbReference type="EMBL" id="MCS4120838.1"/>
    </source>
</evidence>
<dbReference type="EMBL" id="JANUAU010000010">
    <property type="protein sequence ID" value="MCS3678865.1"/>
    <property type="molecule type" value="Genomic_DNA"/>
</dbReference>
<evidence type="ECO:0000313" key="7">
    <source>
        <dbReference type="EMBL" id="MCS4158113.1"/>
    </source>
</evidence>
<dbReference type="GeneID" id="83728154"/>
<dbReference type="Proteomes" id="UP001155010">
    <property type="component" value="Unassembled WGS sequence"/>
</dbReference>
<dbReference type="Proteomes" id="UP001155040">
    <property type="component" value="Unassembled WGS sequence"/>
</dbReference>
<reference evidence="3" key="1">
    <citation type="submission" date="2022-08" db="EMBL/GenBank/DDBJ databases">
        <title>Genomic Encyclopedia of Type Strains, Phase V (KMG-V): Genome sequencing to study the core and pangenomes of soil and plant-associated prokaryotes.</title>
        <authorList>
            <person name="Whitman W."/>
        </authorList>
    </citation>
    <scope>NUCLEOTIDE SEQUENCE</scope>
    <source>
        <strain evidence="1">0</strain>
        <strain evidence="3">SP2016B</strain>
        <strain evidence="4">SP2017</strain>
        <strain evidence="7">SP3002</strain>
        <strain evidence="5">SP3012</strain>
        <strain evidence="6">SP3026</strain>
        <strain evidence="2">SP3049</strain>
    </source>
</reference>
<comment type="caution">
    <text evidence="3">The sequence shown here is derived from an EMBL/GenBank/DDBJ whole genome shotgun (WGS) entry which is preliminary data.</text>
</comment>
<dbReference type="Pfam" id="PF04359">
    <property type="entry name" value="DUF493"/>
    <property type="match status" value="1"/>
</dbReference>
<dbReference type="EMBL" id="JANTYZ010000006">
    <property type="protein sequence ID" value="MCS3865709.1"/>
    <property type="molecule type" value="Genomic_DNA"/>
</dbReference>
<evidence type="ECO:0000313" key="2">
    <source>
        <dbReference type="EMBL" id="MCS3710195.1"/>
    </source>
</evidence>
<dbReference type="Proteomes" id="UP001155057">
    <property type="component" value="Unassembled WGS sequence"/>
</dbReference>
<dbReference type="InterPro" id="IPR027471">
    <property type="entry name" value="YbeD-like_sf"/>
</dbReference>
<dbReference type="Proteomes" id="UP001155034">
    <property type="component" value="Unassembled WGS sequence"/>
</dbReference>
<dbReference type="Proteomes" id="UP001155027">
    <property type="component" value="Unassembled WGS sequence"/>
</dbReference>
<evidence type="ECO:0000313" key="8">
    <source>
        <dbReference type="Proteomes" id="UP001155034"/>
    </source>
</evidence>
<dbReference type="Proteomes" id="UP001155144">
    <property type="component" value="Unassembled WGS sequence"/>
</dbReference>
<dbReference type="EMBL" id="JANUBL010000002">
    <property type="protein sequence ID" value="MCS4120838.1"/>
    <property type="molecule type" value="Genomic_DNA"/>
</dbReference>
<sequence length="97" mass="11324">MQFINQPDAENDEAWWDRFEELLDDQNDWPTQYTFKFIAPSARLDDLKAVFDDHPVRVRESSKGNYKSVTAHLRMSSSEEVVEIYERASGIEDVIAL</sequence>
<dbReference type="EMBL" id="JANUAE010000005">
    <property type="protein sequence ID" value="MCS3710195.1"/>
    <property type="molecule type" value="Genomic_DNA"/>
</dbReference>
<protein>
    <recommendedName>
        <fullName evidence="9">DUF493 domain-containing protein</fullName>
    </recommendedName>
</protein>
<dbReference type="EMBL" id="JANTZM010000009">
    <property type="protein sequence ID" value="MCS4158113.1"/>
    <property type="molecule type" value="Genomic_DNA"/>
</dbReference>
<evidence type="ECO:0000313" key="3">
    <source>
        <dbReference type="EMBL" id="MCS3865709.1"/>
    </source>
</evidence>
<dbReference type="EMBL" id="JANUBF010000027">
    <property type="protein sequence ID" value="MCS4037842.1"/>
    <property type="molecule type" value="Genomic_DNA"/>
</dbReference>
<dbReference type="AlphaFoldDB" id="A0A840EJR5"/>
<evidence type="ECO:0000313" key="4">
    <source>
        <dbReference type="EMBL" id="MCS3953003.1"/>
    </source>
</evidence>